<dbReference type="GO" id="GO:0022857">
    <property type="term" value="F:transmembrane transporter activity"/>
    <property type="evidence" value="ECO:0007669"/>
    <property type="project" value="InterPro"/>
</dbReference>
<protein>
    <recommendedName>
        <fullName evidence="9">Major facilitator superfamily (MFS) profile domain-containing protein</fullName>
    </recommendedName>
</protein>
<feature type="transmembrane region" description="Helical" evidence="8">
    <location>
        <begin position="39"/>
        <end position="58"/>
    </location>
</feature>
<evidence type="ECO:0000313" key="11">
    <source>
        <dbReference type="Proteomes" id="UP000019140"/>
    </source>
</evidence>
<feature type="transmembrane region" description="Helical" evidence="8">
    <location>
        <begin position="64"/>
        <end position="85"/>
    </location>
</feature>
<evidence type="ECO:0000256" key="1">
    <source>
        <dbReference type="ARBA" id="ARBA00004651"/>
    </source>
</evidence>
<evidence type="ECO:0000256" key="3">
    <source>
        <dbReference type="ARBA" id="ARBA00022448"/>
    </source>
</evidence>
<dbReference type="InterPro" id="IPR004638">
    <property type="entry name" value="EmrB-like"/>
</dbReference>
<keyword evidence="5 8" id="KW-0812">Transmembrane</keyword>
<reference evidence="10 11" key="1">
    <citation type="journal article" date="2014" name="Nature">
        <title>An environmental bacterial taxon with a large and distinct metabolic repertoire.</title>
        <authorList>
            <person name="Wilson M.C."/>
            <person name="Mori T."/>
            <person name="Ruckert C."/>
            <person name="Uria A.R."/>
            <person name="Helf M.J."/>
            <person name="Takada K."/>
            <person name="Gernert C."/>
            <person name="Steffens U.A."/>
            <person name="Heycke N."/>
            <person name="Schmitt S."/>
            <person name="Rinke C."/>
            <person name="Helfrich E.J."/>
            <person name="Brachmann A.O."/>
            <person name="Gurgui C."/>
            <person name="Wakimoto T."/>
            <person name="Kracht M."/>
            <person name="Crusemann M."/>
            <person name="Hentschel U."/>
            <person name="Abe I."/>
            <person name="Matsunaga S."/>
            <person name="Kalinowski J."/>
            <person name="Takeyama H."/>
            <person name="Piel J."/>
        </authorList>
    </citation>
    <scope>NUCLEOTIDE SEQUENCE [LARGE SCALE GENOMIC DNA]</scope>
    <source>
        <strain evidence="11">TSY2</strain>
    </source>
</reference>
<sequence>AFGLNLDQAQWVITAYMIASAVLIPTVGWLGNWLGNRNLFLLSLLVFISGSALSGLAWSGSSLILFRVLQGIGGGPITPMVMVYLSTVFPERQRGLAMGLYGMASAFGPAVGPVLGGYVTDHLSWRMVFYMNILPGLVCFVLVLLVIPNTREAVRRSLDLPGLLTLVIFLVSLLIALTQGQRQGWDSSYIQRLLLIAGASFAGFVCLELFRKEPLVELRLYSNLAFAGISLAMLITSMTFWGTGFLQTILLQRLLNYTPAQAGYIVMPGALILAMMMLAAGRLADKVDRRLIVWGGLVMFALGSYLFSFLTLQHPMSWMIWMIAWRYAAIPFIFTPMNAASLLLLPPDKVRMGSGLINLLQQGVGGTLGLAFMTTVLQQRTSVHATLLDQHQALSSLRWSDVLSRVQPIITQAGDIGALADVKSWALVYRHLLQQATVAAYQDCFILLTAMAVVVMPLMVFLRKH</sequence>
<dbReference type="AlphaFoldDB" id="W4M863"/>
<evidence type="ECO:0000256" key="4">
    <source>
        <dbReference type="ARBA" id="ARBA00022475"/>
    </source>
</evidence>
<dbReference type="EMBL" id="AZHX01000716">
    <property type="protein sequence ID" value="ETX06363.1"/>
    <property type="molecule type" value="Genomic_DNA"/>
</dbReference>
<dbReference type="SUPFAM" id="SSF103473">
    <property type="entry name" value="MFS general substrate transporter"/>
    <property type="match status" value="1"/>
</dbReference>
<comment type="caution">
    <text evidence="10">The sequence shown here is derived from an EMBL/GenBank/DDBJ whole genome shotgun (WGS) entry which is preliminary data.</text>
</comment>
<dbReference type="Pfam" id="PF07690">
    <property type="entry name" value="MFS_1"/>
    <property type="match status" value="1"/>
</dbReference>
<dbReference type="PANTHER" id="PTHR42718:SF9">
    <property type="entry name" value="MAJOR FACILITATOR SUPERFAMILY MULTIDRUG TRANSPORTER MFSC"/>
    <property type="match status" value="1"/>
</dbReference>
<proteinExistence type="inferred from homology"/>
<dbReference type="GO" id="GO:0005886">
    <property type="term" value="C:plasma membrane"/>
    <property type="evidence" value="ECO:0007669"/>
    <property type="project" value="UniProtKB-SubCell"/>
</dbReference>
<feature type="transmembrane region" description="Helical" evidence="8">
    <location>
        <begin position="12"/>
        <end position="32"/>
    </location>
</feature>
<feature type="transmembrane region" description="Helical" evidence="8">
    <location>
        <begin position="189"/>
        <end position="210"/>
    </location>
</feature>
<dbReference type="HOGENOM" id="CLU_587317_0_0_7"/>
<name>W4M863_9BACT</name>
<evidence type="ECO:0000256" key="7">
    <source>
        <dbReference type="ARBA" id="ARBA00023136"/>
    </source>
</evidence>
<dbReference type="Proteomes" id="UP000019140">
    <property type="component" value="Unassembled WGS sequence"/>
</dbReference>
<dbReference type="InterPro" id="IPR020846">
    <property type="entry name" value="MFS_dom"/>
</dbReference>
<evidence type="ECO:0000313" key="10">
    <source>
        <dbReference type="EMBL" id="ETX06363.1"/>
    </source>
</evidence>
<feature type="transmembrane region" description="Helical" evidence="8">
    <location>
        <begin position="97"/>
        <end position="115"/>
    </location>
</feature>
<evidence type="ECO:0000256" key="2">
    <source>
        <dbReference type="ARBA" id="ARBA00008537"/>
    </source>
</evidence>
<organism evidence="10 11">
    <name type="scientific">Candidatus Entotheonella gemina</name>
    <dbReference type="NCBI Taxonomy" id="1429439"/>
    <lineage>
        <taxon>Bacteria</taxon>
        <taxon>Pseudomonadati</taxon>
        <taxon>Nitrospinota/Tectimicrobiota group</taxon>
        <taxon>Candidatus Tectimicrobiota</taxon>
        <taxon>Candidatus Entotheonellia</taxon>
        <taxon>Candidatus Entotheonellales</taxon>
        <taxon>Candidatus Entotheonellaceae</taxon>
        <taxon>Candidatus Entotheonella</taxon>
    </lineage>
</organism>
<feature type="transmembrane region" description="Helical" evidence="8">
    <location>
        <begin position="158"/>
        <end position="177"/>
    </location>
</feature>
<evidence type="ECO:0000256" key="5">
    <source>
        <dbReference type="ARBA" id="ARBA00022692"/>
    </source>
</evidence>
<dbReference type="InterPro" id="IPR011701">
    <property type="entry name" value="MFS"/>
</dbReference>
<keyword evidence="7 8" id="KW-0472">Membrane</keyword>
<feature type="transmembrane region" description="Helical" evidence="8">
    <location>
        <begin position="261"/>
        <end position="279"/>
    </location>
</feature>
<keyword evidence="11" id="KW-1185">Reference proteome</keyword>
<feature type="non-terminal residue" evidence="10">
    <location>
        <position position="1"/>
    </location>
</feature>
<keyword evidence="4" id="KW-1003">Cell membrane</keyword>
<comment type="subcellular location">
    <subcellularLocation>
        <location evidence="1">Cell membrane</location>
        <topology evidence="1">Multi-pass membrane protein</topology>
    </subcellularLocation>
</comment>
<dbReference type="InterPro" id="IPR036259">
    <property type="entry name" value="MFS_trans_sf"/>
</dbReference>
<dbReference type="NCBIfam" id="TIGR00711">
    <property type="entry name" value="efflux_EmrB"/>
    <property type="match status" value="1"/>
</dbReference>
<keyword evidence="6 8" id="KW-1133">Transmembrane helix</keyword>
<dbReference type="Gene3D" id="1.20.1720.10">
    <property type="entry name" value="Multidrug resistance protein D"/>
    <property type="match status" value="1"/>
</dbReference>
<feature type="transmembrane region" description="Helical" evidence="8">
    <location>
        <begin position="222"/>
        <end position="241"/>
    </location>
</feature>
<feature type="transmembrane region" description="Helical" evidence="8">
    <location>
        <begin position="439"/>
        <end position="462"/>
    </location>
</feature>
<dbReference type="PRINTS" id="PR01036">
    <property type="entry name" value="TCRTETB"/>
</dbReference>
<dbReference type="PANTHER" id="PTHR42718">
    <property type="entry name" value="MAJOR FACILITATOR SUPERFAMILY MULTIDRUG TRANSPORTER MFSC"/>
    <property type="match status" value="1"/>
</dbReference>
<evidence type="ECO:0000256" key="8">
    <source>
        <dbReference type="SAM" id="Phobius"/>
    </source>
</evidence>
<accession>W4M863</accession>
<feature type="transmembrane region" description="Helical" evidence="8">
    <location>
        <begin position="127"/>
        <end position="146"/>
    </location>
</feature>
<feature type="transmembrane region" description="Helical" evidence="8">
    <location>
        <begin position="291"/>
        <end position="312"/>
    </location>
</feature>
<keyword evidence="3" id="KW-0813">Transport</keyword>
<comment type="similarity">
    <text evidence="2">Belongs to the major facilitator superfamily. EmrB family.</text>
</comment>
<dbReference type="Gene3D" id="1.20.1250.20">
    <property type="entry name" value="MFS general substrate transporter like domains"/>
    <property type="match status" value="1"/>
</dbReference>
<evidence type="ECO:0000256" key="6">
    <source>
        <dbReference type="ARBA" id="ARBA00022989"/>
    </source>
</evidence>
<evidence type="ECO:0000259" key="9">
    <source>
        <dbReference type="PROSITE" id="PS50850"/>
    </source>
</evidence>
<gene>
    <name evidence="10" type="ORF">ETSY2_17570</name>
</gene>
<feature type="transmembrane region" description="Helical" evidence="8">
    <location>
        <begin position="318"/>
        <end position="344"/>
    </location>
</feature>
<feature type="domain" description="Major facilitator superfamily (MFS) profile" evidence="9">
    <location>
        <begin position="1"/>
        <end position="465"/>
    </location>
</feature>
<dbReference type="PROSITE" id="PS50850">
    <property type="entry name" value="MFS"/>
    <property type="match status" value="1"/>
</dbReference>